<evidence type="ECO:0000313" key="3">
    <source>
        <dbReference type="Proteomes" id="UP000092445"/>
    </source>
</evidence>
<dbReference type="VEuPathDB" id="VectorBase:GPAI033017"/>
<proteinExistence type="predicted"/>
<protein>
    <submittedName>
        <fullName evidence="2">Uncharacterized protein</fullName>
    </submittedName>
</protein>
<reference evidence="3" key="1">
    <citation type="submission" date="2014-03" db="EMBL/GenBank/DDBJ databases">
        <authorList>
            <person name="Aksoy S."/>
            <person name="Warren W."/>
            <person name="Wilson R.K."/>
        </authorList>
    </citation>
    <scope>NUCLEOTIDE SEQUENCE [LARGE SCALE GENOMIC DNA]</scope>
    <source>
        <strain evidence="3">IAEA</strain>
    </source>
</reference>
<organism evidence="2 3">
    <name type="scientific">Glossina pallidipes</name>
    <name type="common">Tsetse fly</name>
    <dbReference type="NCBI Taxonomy" id="7398"/>
    <lineage>
        <taxon>Eukaryota</taxon>
        <taxon>Metazoa</taxon>
        <taxon>Ecdysozoa</taxon>
        <taxon>Arthropoda</taxon>
        <taxon>Hexapoda</taxon>
        <taxon>Insecta</taxon>
        <taxon>Pterygota</taxon>
        <taxon>Neoptera</taxon>
        <taxon>Endopterygota</taxon>
        <taxon>Diptera</taxon>
        <taxon>Brachycera</taxon>
        <taxon>Muscomorpha</taxon>
        <taxon>Hippoboscoidea</taxon>
        <taxon>Glossinidae</taxon>
        <taxon>Glossina</taxon>
    </lineage>
</organism>
<dbReference type="EnsemblMetazoa" id="GPAI033017-RA">
    <property type="protein sequence ID" value="GPAI033017-PA"/>
    <property type="gene ID" value="GPAI033017"/>
</dbReference>
<sequence>MKFYDTGYEIIRMKLTPGATSKGFHNIKLPALNNNHHHHHHHHYYHYDDDDDDDDERKEWITNKRPKRVLLLQPPTASHTTDDDVVNDDKNDKQRSPKTSHRHQPIRVRLYNRNAEVLQTVSENLLQL</sequence>
<feature type="region of interest" description="Disordered" evidence="1">
    <location>
        <begin position="66"/>
        <end position="106"/>
    </location>
</feature>
<reference evidence="2" key="2">
    <citation type="submission" date="2020-05" db="UniProtKB">
        <authorList>
            <consortium name="EnsemblMetazoa"/>
        </authorList>
    </citation>
    <scope>IDENTIFICATION</scope>
    <source>
        <strain evidence="2">IAEA</strain>
    </source>
</reference>
<evidence type="ECO:0000256" key="1">
    <source>
        <dbReference type="SAM" id="MobiDB-lite"/>
    </source>
</evidence>
<name>A0A1B0A347_GLOPL</name>
<evidence type="ECO:0000313" key="2">
    <source>
        <dbReference type="EnsemblMetazoa" id="GPAI033017-PA"/>
    </source>
</evidence>
<keyword evidence="3" id="KW-1185">Reference proteome</keyword>
<accession>A0A1B0A347</accession>
<dbReference type="AlphaFoldDB" id="A0A1B0A347"/>
<dbReference type="Proteomes" id="UP000092445">
    <property type="component" value="Unassembled WGS sequence"/>
</dbReference>
<feature type="compositionally biased region" description="Basic residues" evidence="1">
    <location>
        <begin position="96"/>
        <end position="106"/>
    </location>
</feature>